<sequence length="143" mass="15662">MSSRQLRRDVRFAANACGKAMQSELTHPIAYALSISRALWEFANDAVNDGEWPKPLAAAMSGRASMAAVRLGQFLAAGPCPADDCARGLRRAMVNLKAMSRLAETVVEQDMTSPNTARIARMVRCTAFQTTMRLKHIDHALDL</sequence>
<name>A0A328P7B3_9GAMM</name>
<proteinExistence type="predicted"/>
<organism evidence="1 2">
    <name type="scientific">Dyella jiangningensis</name>
    <dbReference type="NCBI Taxonomy" id="1379159"/>
    <lineage>
        <taxon>Bacteria</taxon>
        <taxon>Pseudomonadati</taxon>
        <taxon>Pseudomonadota</taxon>
        <taxon>Gammaproteobacteria</taxon>
        <taxon>Lysobacterales</taxon>
        <taxon>Rhodanobacteraceae</taxon>
        <taxon>Dyella</taxon>
    </lineage>
</organism>
<comment type="caution">
    <text evidence="1">The sequence shown here is derived from an EMBL/GenBank/DDBJ whole genome shotgun (WGS) entry which is preliminary data.</text>
</comment>
<evidence type="ECO:0000313" key="1">
    <source>
        <dbReference type="EMBL" id="RAO78177.1"/>
    </source>
</evidence>
<reference evidence="1 2" key="1">
    <citation type="journal article" date="2018" name="Genet. Mol. Biol.">
        <title>The genome sequence of Dyella jiangningensis FCAV SCS01 from a lignocellulose-decomposing microbial consortium metagenome reveals potential for biotechnological applications.</title>
        <authorList>
            <person name="Desiderato J.G."/>
            <person name="Alvarenga D.O."/>
            <person name="Constancio M.T.L."/>
            <person name="Alves L.M.C."/>
            <person name="Varani A.M."/>
        </authorList>
    </citation>
    <scope>NUCLEOTIDE SEQUENCE [LARGE SCALE GENOMIC DNA]</scope>
    <source>
        <strain evidence="1 2">FCAV SCS01</strain>
    </source>
</reference>
<keyword evidence="2" id="KW-1185">Reference proteome</keyword>
<protein>
    <submittedName>
        <fullName evidence="1">Uncharacterized protein</fullName>
    </submittedName>
</protein>
<dbReference type="Proteomes" id="UP000248926">
    <property type="component" value="Unassembled WGS sequence"/>
</dbReference>
<gene>
    <name evidence="1" type="ORF">CA260_10250</name>
</gene>
<dbReference type="EMBL" id="NFZS01000001">
    <property type="protein sequence ID" value="RAO78177.1"/>
    <property type="molecule type" value="Genomic_DNA"/>
</dbReference>
<accession>A0A328P7B3</accession>
<dbReference type="AlphaFoldDB" id="A0A328P7B3"/>
<evidence type="ECO:0000313" key="2">
    <source>
        <dbReference type="Proteomes" id="UP000248926"/>
    </source>
</evidence>